<name>A0AAV0BQ91_PHAPC</name>
<feature type="region of interest" description="Disordered" evidence="1">
    <location>
        <begin position="1"/>
        <end position="78"/>
    </location>
</feature>
<protein>
    <submittedName>
        <fullName evidence="2">Expressed protein</fullName>
    </submittedName>
</protein>
<sequence>MDSSKNVTERMNSKEFKLKNQETVDSSSNNQGFGTVGTSNRLRRISTNSRKSIQIDRQQDEREEDNEQDGSKDQLIDLPNSSLSLPLRLSKLASTLHEIHRVSQMSSCSIGSPQTTFTYFTASLHSHGSQNRRPNRNTESLIKLSKAIEFNSKQNGEEYGLFGNIEQHAGGGSGIFKYQADRQRFIKRGKRWFKKKRVGILGGGGTGEVVGTESETVDGVGLPLPHGATLVQPWDSDWV</sequence>
<reference evidence="2" key="1">
    <citation type="submission" date="2022-06" db="EMBL/GenBank/DDBJ databases">
        <authorList>
            <consortium name="SYNGENTA / RWTH Aachen University"/>
        </authorList>
    </citation>
    <scope>NUCLEOTIDE SEQUENCE</scope>
</reference>
<dbReference type="EMBL" id="CALTRL010005972">
    <property type="protein sequence ID" value="CAH7688351.1"/>
    <property type="molecule type" value="Genomic_DNA"/>
</dbReference>
<accession>A0AAV0BQ91</accession>
<comment type="caution">
    <text evidence="2">The sequence shown here is derived from an EMBL/GenBank/DDBJ whole genome shotgun (WGS) entry which is preliminary data.</text>
</comment>
<gene>
    <name evidence="2" type="ORF">PPACK8108_LOCUS23305</name>
</gene>
<organism evidence="2 3">
    <name type="scientific">Phakopsora pachyrhizi</name>
    <name type="common">Asian soybean rust disease fungus</name>
    <dbReference type="NCBI Taxonomy" id="170000"/>
    <lineage>
        <taxon>Eukaryota</taxon>
        <taxon>Fungi</taxon>
        <taxon>Dikarya</taxon>
        <taxon>Basidiomycota</taxon>
        <taxon>Pucciniomycotina</taxon>
        <taxon>Pucciniomycetes</taxon>
        <taxon>Pucciniales</taxon>
        <taxon>Phakopsoraceae</taxon>
        <taxon>Phakopsora</taxon>
    </lineage>
</organism>
<evidence type="ECO:0000256" key="1">
    <source>
        <dbReference type="SAM" id="MobiDB-lite"/>
    </source>
</evidence>
<evidence type="ECO:0000313" key="2">
    <source>
        <dbReference type="EMBL" id="CAH7688351.1"/>
    </source>
</evidence>
<feature type="compositionally biased region" description="Polar residues" evidence="1">
    <location>
        <begin position="23"/>
        <end position="52"/>
    </location>
</feature>
<evidence type="ECO:0000313" key="3">
    <source>
        <dbReference type="Proteomes" id="UP001153365"/>
    </source>
</evidence>
<proteinExistence type="predicted"/>
<keyword evidence="3" id="KW-1185">Reference proteome</keyword>
<dbReference type="AlphaFoldDB" id="A0AAV0BQ91"/>
<feature type="compositionally biased region" description="Basic and acidic residues" evidence="1">
    <location>
        <begin position="7"/>
        <end position="22"/>
    </location>
</feature>
<dbReference type="Proteomes" id="UP001153365">
    <property type="component" value="Unassembled WGS sequence"/>
</dbReference>